<dbReference type="EMBL" id="PJVH01000102">
    <property type="protein sequence ID" value="RXU82482.1"/>
    <property type="molecule type" value="Genomic_DNA"/>
</dbReference>
<evidence type="ECO:0008006" key="4">
    <source>
        <dbReference type="Google" id="ProtNLM"/>
    </source>
</evidence>
<keyword evidence="1" id="KW-0472">Membrane</keyword>
<keyword evidence="1" id="KW-0812">Transmembrane</keyword>
<protein>
    <recommendedName>
        <fullName evidence="4">O-antigen polysaccharide polymerase Wzy</fullName>
    </recommendedName>
</protein>
<dbReference type="AlphaFoldDB" id="A0AB37VTT2"/>
<comment type="caution">
    <text evidence="2">The sequence shown here is derived from an EMBL/GenBank/DDBJ whole genome shotgun (WGS) entry which is preliminary data.</text>
</comment>
<feature type="transmembrane region" description="Helical" evidence="1">
    <location>
        <begin position="12"/>
        <end position="31"/>
    </location>
</feature>
<feature type="transmembrane region" description="Helical" evidence="1">
    <location>
        <begin position="383"/>
        <end position="400"/>
    </location>
</feature>
<evidence type="ECO:0000313" key="3">
    <source>
        <dbReference type="Proteomes" id="UP000289562"/>
    </source>
</evidence>
<keyword evidence="1" id="KW-1133">Transmembrane helix</keyword>
<feature type="transmembrane region" description="Helical" evidence="1">
    <location>
        <begin position="406"/>
        <end position="424"/>
    </location>
</feature>
<proteinExistence type="predicted"/>
<feature type="transmembrane region" description="Helical" evidence="1">
    <location>
        <begin position="37"/>
        <end position="53"/>
    </location>
</feature>
<sequence>MSIINNKSKTVLKKIFLIVVFLVSGILQLNINNLLNDKIYILLLLIINIFLIFNSRKAPFVMLFFLYLFGHTYVLSIPFFSNTMIAGIGSYNNKYLLLEVARQLNLAFLVFIFLSLWISKSKKNLYIQDTIMLIKKKIKPNILISIISFILCILFLMFVKTGNQNTGLVLILFEYYFLLVVLFYLFSKQTTTTCFLIHFLLVSSSLKTLLNNGRIEFIISMLLLFILFYEKKIHPIWIFSIFCLGLIFVESYGILRNGNDLSDLLNSKYFFDRNNPPAVIDSTEGYVIHSSMSMIGLIQDGYFSNSERIISFFKMLLLQFLPVGSLGNFSDASVTSYIQNFTTTLGGGLIFSQWYFWLNWKGILIISCIIKYIFQKAYLTKNIFTGAFCIMSLCFFPRWLSYFSDYLIKIPFQVVVLLLAFSLINKMTNKENVIGRMEEV</sequence>
<gene>
    <name evidence="2" type="ORF">CYQ77_13895</name>
</gene>
<feature type="transmembrane region" description="Helical" evidence="1">
    <location>
        <begin position="235"/>
        <end position="255"/>
    </location>
</feature>
<reference evidence="2 3" key="1">
    <citation type="submission" date="2017-12" db="EMBL/GenBank/DDBJ databases">
        <title>A pool of 800 enterococci isolated from chicken carcass rinse samples from New Zealand.</title>
        <authorList>
            <person name="Zhang J."/>
            <person name="Rogers L."/>
            <person name="Midwinter A."/>
            <person name="French N."/>
        </authorList>
    </citation>
    <scope>NUCLEOTIDE SEQUENCE [LARGE SCALE GENOMIC DNA]</scope>
    <source>
        <strain evidence="2 3">EN697</strain>
    </source>
</reference>
<dbReference type="RefSeq" id="WP_129160306.1">
    <property type="nucleotide sequence ID" value="NZ_PJVH01000102.1"/>
</dbReference>
<accession>A0AB37VTT2</accession>
<feature type="transmembrane region" description="Helical" evidence="1">
    <location>
        <begin position="100"/>
        <end position="119"/>
    </location>
</feature>
<name>A0AB37VTT2_ENTFC</name>
<organism evidence="2 3">
    <name type="scientific">Enterococcus faecium</name>
    <name type="common">Streptococcus faecium</name>
    <dbReference type="NCBI Taxonomy" id="1352"/>
    <lineage>
        <taxon>Bacteria</taxon>
        <taxon>Bacillati</taxon>
        <taxon>Bacillota</taxon>
        <taxon>Bacilli</taxon>
        <taxon>Lactobacillales</taxon>
        <taxon>Enterococcaceae</taxon>
        <taxon>Enterococcus</taxon>
    </lineage>
</organism>
<evidence type="ECO:0000256" key="1">
    <source>
        <dbReference type="SAM" id="Phobius"/>
    </source>
</evidence>
<feature type="transmembrane region" description="Helical" evidence="1">
    <location>
        <begin position="140"/>
        <end position="159"/>
    </location>
</feature>
<evidence type="ECO:0000313" key="2">
    <source>
        <dbReference type="EMBL" id="RXU82482.1"/>
    </source>
</evidence>
<dbReference type="Proteomes" id="UP000289562">
    <property type="component" value="Unassembled WGS sequence"/>
</dbReference>
<feature type="transmembrane region" description="Helical" evidence="1">
    <location>
        <begin position="165"/>
        <end position="187"/>
    </location>
</feature>
<feature type="transmembrane region" description="Helical" evidence="1">
    <location>
        <begin position="60"/>
        <end position="80"/>
    </location>
</feature>
<feature type="transmembrane region" description="Helical" evidence="1">
    <location>
        <begin position="208"/>
        <end position="229"/>
    </location>
</feature>